<dbReference type="EMBL" id="VSRR010027851">
    <property type="protein sequence ID" value="MPC68442.1"/>
    <property type="molecule type" value="Genomic_DNA"/>
</dbReference>
<accession>A0A5B7HBP0</accession>
<gene>
    <name evidence="2" type="ORF">E2C01_062644</name>
</gene>
<comment type="caution">
    <text evidence="2">The sequence shown here is derived from an EMBL/GenBank/DDBJ whole genome shotgun (WGS) entry which is preliminary data.</text>
</comment>
<evidence type="ECO:0000313" key="2">
    <source>
        <dbReference type="EMBL" id="MPC68442.1"/>
    </source>
</evidence>
<organism evidence="2 3">
    <name type="scientific">Portunus trituberculatus</name>
    <name type="common">Swimming crab</name>
    <name type="synonym">Neptunus trituberculatus</name>
    <dbReference type="NCBI Taxonomy" id="210409"/>
    <lineage>
        <taxon>Eukaryota</taxon>
        <taxon>Metazoa</taxon>
        <taxon>Ecdysozoa</taxon>
        <taxon>Arthropoda</taxon>
        <taxon>Crustacea</taxon>
        <taxon>Multicrustacea</taxon>
        <taxon>Malacostraca</taxon>
        <taxon>Eumalacostraca</taxon>
        <taxon>Eucarida</taxon>
        <taxon>Decapoda</taxon>
        <taxon>Pleocyemata</taxon>
        <taxon>Brachyura</taxon>
        <taxon>Eubrachyura</taxon>
        <taxon>Portunoidea</taxon>
        <taxon>Portunidae</taxon>
        <taxon>Portuninae</taxon>
        <taxon>Portunus</taxon>
    </lineage>
</organism>
<sequence length="73" mass="8079">MDGLESATSHCCPSSPEWRPSQPPTPQSSPMQTTTPRLRACTVLTLPPRQVPSRLDQSRRPCAGRRVQVEAPR</sequence>
<reference evidence="2 3" key="1">
    <citation type="submission" date="2019-05" db="EMBL/GenBank/DDBJ databases">
        <title>Another draft genome of Portunus trituberculatus and its Hox gene families provides insights of decapod evolution.</title>
        <authorList>
            <person name="Jeong J.-H."/>
            <person name="Song I."/>
            <person name="Kim S."/>
            <person name="Choi T."/>
            <person name="Kim D."/>
            <person name="Ryu S."/>
            <person name="Kim W."/>
        </authorList>
    </citation>
    <scope>NUCLEOTIDE SEQUENCE [LARGE SCALE GENOMIC DNA]</scope>
    <source>
        <tissue evidence="2">Muscle</tissue>
    </source>
</reference>
<feature type="compositionally biased region" description="Polar residues" evidence="1">
    <location>
        <begin position="1"/>
        <end position="12"/>
    </location>
</feature>
<name>A0A5B7HBP0_PORTR</name>
<dbReference type="Proteomes" id="UP000324222">
    <property type="component" value="Unassembled WGS sequence"/>
</dbReference>
<keyword evidence="3" id="KW-1185">Reference proteome</keyword>
<evidence type="ECO:0000313" key="3">
    <source>
        <dbReference type="Proteomes" id="UP000324222"/>
    </source>
</evidence>
<dbReference type="AlphaFoldDB" id="A0A5B7HBP0"/>
<evidence type="ECO:0000256" key="1">
    <source>
        <dbReference type="SAM" id="MobiDB-lite"/>
    </source>
</evidence>
<feature type="region of interest" description="Disordered" evidence="1">
    <location>
        <begin position="1"/>
        <end position="73"/>
    </location>
</feature>
<proteinExistence type="predicted"/>
<protein>
    <submittedName>
        <fullName evidence="2">Uncharacterized protein</fullName>
    </submittedName>
</protein>